<sequence>MKLNDALRLIAGVMICISLLLQQFHDPLWIWFTVFIALNLIQSAFSKWCPMITLLKKLGFEE</sequence>
<accession>A0A7V1CZF9</accession>
<protein>
    <submittedName>
        <fullName evidence="3">DUF2892 domain-containing protein</fullName>
    </submittedName>
</protein>
<reference evidence="3" key="1">
    <citation type="journal article" date="2020" name="mSystems">
        <title>Genome- and Community-Level Interaction Insights into Carbon Utilization and Element Cycling Functions of Hydrothermarchaeota in Hydrothermal Sediment.</title>
        <authorList>
            <person name="Zhou Z."/>
            <person name="Liu Y."/>
            <person name="Xu W."/>
            <person name="Pan J."/>
            <person name="Luo Z.H."/>
            <person name="Li M."/>
        </authorList>
    </citation>
    <scope>NUCLEOTIDE SEQUENCE [LARGE SCALE GENOMIC DNA]</scope>
    <source>
        <strain evidence="3">HyVt-346</strain>
    </source>
</reference>
<proteinExistence type="predicted"/>
<evidence type="ECO:0000256" key="1">
    <source>
        <dbReference type="SAM" id="Phobius"/>
    </source>
</evidence>
<dbReference type="RefSeq" id="WP_149983085.1">
    <property type="nucleotide sequence ID" value="NZ_DRGM01000123.1"/>
</dbReference>
<evidence type="ECO:0000313" key="3">
    <source>
        <dbReference type="EMBL" id="HEA17050.1"/>
    </source>
</evidence>
<evidence type="ECO:0000259" key="2">
    <source>
        <dbReference type="Pfam" id="PF11127"/>
    </source>
</evidence>
<keyword evidence="1" id="KW-0472">Membrane</keyword>
<feature type="transmembrane region" description="Helical" evidence="1">
    <location>
        <begin position="7"/>
        <end position="24"/>
    </location>
</feature>
<organism evidence="3">
    <name type="scientific">Pseudoalteromonas prydzensis</name>
    <dbReference type="NCBI Taxonomy" id="182141"/>
    <lineage>
        <taxon>Bacteria</taxon>
        <taxon>Pseudomonadati</taxon>
        <taxon>Pseudomonadota</taxon>
        <taxon>Gammaproteobacteria</taxon>
        <taxon>Alteromonadales</taxon>
        <taxon>Pseudoalteromonadaceae</taxon>
        <taxon>Pseudoalteromonas</taxon>
    </lineage>
</organism>
<keyword evidence="1" id="KW-0812">Transmembrane</keyword>
<dbReference type="Proteomes" id="UP000886188">
    <property type="component" value="Unassembled WGS sequence"/>
</dbReference>
<name>A0A7V1CZF9_9GAMM</name>
<feature type="domain" description="Inner membrane protein YgaP-like transmembrane" evidence="2">
    <location>
        <begin position="3"/>
        <end position="56"/>
    </location>
</feature>
<dbReference type="Gene3D" id="6.10.140.1340">
    <property type="match status" value="1"/>
</dbReference>
<keyword evidence="1" id="KW-1133">Transmembrane helix</keyword>
<dbReference type="Pfam" id="PF11127">
    <property type="entry name" value="YgaP-like_TM"/>
    <property type="match status" value="1"/>
</dbReference>
<gene>
    <name evidence="3" type="ORF">ENH88_11520</name>
</gene>
<dbReference type="EMBL" id="DRGM01000123">
    <property type="protein sequence ID" value="HEA17050.1"/>
    <property type="molecule type" value="Genomic_DNA"/>
</dbReference>
<feature type="transmembrane region" description="Helical" evidence="1">
    <location>
        <begin position="30"/>
        <end position="49"/>
    </location>
</feature>
<dbReference type="AlphaFoldDB" id="A0A7V1CZF9"/>
<comment type="caution">
    <text evidence="3">The sequence shown here is derived from an EMBL/GenBank/DDBJ whole genome shotgun (WGS) entry which is preliminary data.</text>
</comment>
<dbReference type="InterPro" id="IPR021309">
    <property type="entry name" value="YgaP-like_TM"/>
</dbReference>